<accession>A0A4R4JXX5</accession>
<organism evidence="1 2">
    <name type="scientific">Arundinibacter roseus</name>
    <dbReference type="NCBI Taxonomy" id="2070510"/>
    <lineage>
        <taxon>Bacteria</taxon>
        <taxon>Pseudomonadati</taxon>
        <taxon>Bacteroidota</taxon>
        <taxon>Cytophagia</taxon>
        <taxon>Cytophagales</taxon>
        <taxon>Spirosomataceae</taxon>
        <taxon>Arundinibacter</taxon>
    </lineage>
</organism>
<gene>
    <name evidence="1" type="ORF">EZE20_22270</name>
</gene>
<evidence type="ECO:0008006" key="3">
    <source>
        <dbReference type="Google" id="ProtNLM"/>
    </source>
</evidence>
<evidence type="ECO:0000313" key="1">
    <source>
        <dbReference type="EMBL" id="TDB59533.1"/>
    </source>
</evidence>
<reference evidence="1 2" key="1">
    <citation type="submission" date="2019-02" db="EMBL/GenBank/DDBJ databases">
        <title>Arundinibacter roseus gen. nov., sp. nov., a new member of the family Cytophagaceae.</title>
        <authorList>
            <person name="Szuroczki S."/>
            <person name="Khayer B."/>
            <person name="Sproer C."/>
            <person name="Toumi M."/>
            <person name="Szabo A."/>
            <person name="Felfoldi T."/>
            <person name="Schumann P."/>
            <person name="Toth E."/>
        </authorList>
    </citation>
    <scope>NUCLEOTIDE SEQUENCE [LARGE SCALE GENOMIC DNA]</scope>
    <source>
        <strain evidence="1 2">DMA-k-7a</strain>
    </source>
</reference>
<dbReference type="AlphaFoldDB" id="A0A4R4JXX5"/>
<dbReference type="EMBL" id="SMJU01000020">
    <property type="protein sequence ID" value="TDB59533.1"/>
    <property type="molecule type" value="Genomic_DNA"/>
</dbReference>
<name>A0A4R4JXX5_9BACT</name>
<comment type="caution">
    <text evidence="1">The sequence shown here is derived from an EMBL/GenBank/DDBJ whole genome shotgun (WGS) entry which is preliminary data.</text>
</comment>
<protein>
    <recommendedName>
        <fullName evidence="3">PorT family protein</fullName>
    </recommendedName>
</protein>
<keyword evidence="2" id="KW-1185">Reference proteome</keyword>
<dbReference type="Proteomes" id="UP000295706">
    <property type="component" value="Unassembled WGS sequence"/>
</dbReference>
<sequence>MAGFSLVFLFYQPGNKQVSKIQFGIATFSFNNETPAIMSMNRSFALLLLVVSLTISSQAFAQVRLGVKGGVNASKIRFALFDTDPIPGYELGLLADFGLSPHFSIQPALLINAKGFSVDLDTRDQAG</sequence>
<proteinExistence type="predicted"/>
<evidence type="ECO:0000313" key="2">
    <source>
        <dbReference type="Proteomes" id="UP000295706"/>
    </source>
</evidence>